<sequence>MSRPSSSGNKPFSAPIYQGDEDENIESARPTPLAQGSDHNRGRRPSEGSGVVEGSGAAAGGGGNPEDYDSDATAGGAAEEERP</sequence>
<dbReference type="PATRIC" id="fig|1346791.3.peg.2350"/>
<dbReference type="EMBL" id="AUWY01000085">
    <property type="protein sequence ID" value="EQB31919.1"/>
    <property type="molecule type" value="Genomic_DNA"/>
</dbReference>
<accession>T0K5H0</accession>
<dbReference type="OrthoDB" id="7478498at2"/>
<dbReference type="eggNOG" id="ENOG5032PWX">
    <property type="taxonomic scope" value="Bacteria"/>
</dbReference>
<dbReference type="AlphaFoldDB" id="T0K5H0"/>
<feature type="compositionally biased region" description="Polar residues" evidence="1">
    <location>
        <begin position="1"/>
        <end position="10"/>
    </location>
</feature>
<evidence type="ECO:0000313" key="2">
    <source>
        <dbReference type="EMBL" id="EQB31919.1"/>
    </source>
</evidence>
<proteinExistence type="predicted"/>
<feature type="compositionally biased region" description="Gly residues" evidence="1">
    <location>
        <begin position="51"/>
        <end position="64"/>
    </location>
</feature>
<organism evidence="2 3">
    <name type="scientific">Sphingobium ummariense RL-3</name>
    <dbReference type="NCBI Taxonomy" id="1346791"/>
    <lineage>
        <taxon>Bacteria</taxon>
        <taxon>Pseudomonadati</taxon>
        <taxon>Pseudomonadota</taxon>
        <taxon>Alphaproteobacteria</taxon>
        <taxon>Sphingomonadales</taxon>
        <taxon>Sphingomonadaceae</taxon>
        <taxon>Sphingobium</taxon>
    </lineage>
</organism>
<comment type="caution">
    <text evidence="2">The sequence shown here is derived from an EMBL/GenBank/DDBJ whole genome shotgun (WGS) entry which is preliminary data.</text>
</comment>
<evidence type="ECO:0000313" key="3">
    <source>
        <dbReference type="Proteomes" id="UP000015523"/>
    </source>
</evidence>
<keyword evidence="3" id="KW-1185">Reference proteome</keyword>
<name>T0K5H0_9SPHN</name>
<reference evidence="2 3" key="1">
    <citation type="journal article" date="2013" name="Genome Announc.">
        <title>Draft Genome Sequence of Sphingobium ummariense Strain RL-3, a Hexachlorocyclohexane-Degrading Bacterium.</title>
        <authorList>
            <person name="Kohli P."/>
            <person name="Dua A."/>
            <person name="Sangwan N."/>
            <person name="Oldach P."/>
            <person name="Khurana J.P."/>
            <person name="Lal R."/>
        </authorList>
    </citation>
    <scope>NUCLEOTIDE SEQUENCE [LARGE SCALE GENOMIC DNA]</scope>
    <source>
        <strain evidence="2 3">RL-3</strain>
    </source>
</reference>
<dbReference type="RefSeq" id="WP_021318242.1">
    <property type="nucleotide sequence ID" value="NZ_AUWY01000085.1"/>
</dbReference>
<evidence type="ECO:0000256" key="1">
    <source>
        <dbReference type="SAM" id="MobiDB-lite"/>
    </source>
</evidence>
<gene>
    <name evidence="2" type="ORF">M529_12220</name>
</gene>
<protein>
    <submittedName>
        <fullName evidence="2">Uncharacterized protein</fullName>
    </submittedName>
</protein>
<feature type="region of interest" description="Disordered" evidence="1">
    <location>
        <begin position="1"/>
        <end position="83"/>
    </location>
</feature>
<dbReference type="STRING" id="1346791.M529_12220"/>
<dbReference type="Proteomes" id="UP000015523">
    <property type="component" value="Unassembled WGS sequence"/>
</dbReference>